<dbReference type="EMBL" id="CP003630">
    <property type="protein sequence ID" value="AFZ17379.1"/>
    <property type="molecule type" value="Genomic_DNA"/>
</dbReference>
<evidence type="ECO:0000256" key="2">
    <source>
        <dbReference type="ARBA" id="ARBA00022801"/>
    </source>
</evidence>
<dbReference type="InterPro" id="IPR008979">
    <property type="entry name" value="Galactose-bd-like_sf"/>
</dbReference>
<name>K9WC87_9CYAN</name>
<dbReference type="PROSITE" id="PS51892">
    <property type="entry name" value="SUBTILASE"/>
    <property type="match status" value="1"/>
</dbReference>
<dbReference type="PANTHER" id="PTHR42884">
    <property type="entry name" value="PROPROTEIN CONVERTASE SUBTILISIN/KEXIN-RELATED"/>
    <property type="match status" value="1"/>
</dbReference>
<dbReference type="PANTHER" id="PTHR42884:SF14">
    <property type="entry name" value="NEUROENDOCRINE CONVERTASE 1"/>
    <property type="match status" value="1"/>
</dbReference>
<dbReference type="SUPFAM" id="SSF49785">
    <property type="entry name" value="Galactose-binding domain-like"/>
    <property type="match status" value="1"/>
</dbReference>
<feature type="domain" description="P/Homo B" evidence="7">
    <location>
        <begin position="575"/>
        <end position="704"/>
    </location>
</feature>
<dbReference type="CDD" id="cd07498">
    <property type="entry name" value="Peptidases_S8_15"/>
    <property type="match status" value="1"/>
</dbReference>
<dbReference type="GO" id="GO:0004252">
    <property type="term" value="F:serine-type endopeptidase activity"/>
    <property type="evidence" value="ECO:0007669"/>
    <property type="project" value="UniProtKB-UniRule"/>
</dbReference>
<keyword evidence="1 5" id="KW-0645">Protease</keyword>
<dbReference type="SUPFAM" id="SSF52743">
    <property type="entry name" value="Subtilisin-like"/>
    <property type="match status" value="1"/>
</dbReference>
<dbReference type="PROSITE" id="PS00137">
    <property type="entry name" value="SUBTILASE_HIS"/>
    <property type="match status" value="1"/>
</dbReference>
<proteinExistence type="inferred from homology"/>
<evidence type="ECO:0000313" key="9">
    <source>
        <dbReference type="Proteomes" id="UP000010471"/>
    </source>
</evidence>
<dbReference type="GO" id="GO:0016485">
    <property type="term" value="P:protein processing"/>
    <property type="evidence" value="ECO:0007669"/>
    <property type="project" value="TreeGrafter"/>
</dbReference>
<dbReference type="STRING" id="1173027.Mic7113_1503"/>
<dbReference type="GO" id="GO:0012505">
    <property type="term" value="C:endomembrane system"/>
    <property type="evidence" value="ECO:0007669"/>
    <property type="project" value="UniProtKB-ARBA"/>
</dbReference>
<keyword evidence="9" id="KW-1185">Reference proteome</keyword>
<dbReference type="Pfam" id="PF01483">
    <property type="entry name" value="P_proprotein"/>
    <property type="match status" value="1"/>
</dbReference>
<dbReference type="eggNOG" id="COG4935">
    <property type="taxonomic scope" value="Bacteria"/>
</dbReference>
<dbReference type="InterPro" id="IPR036852">
    <property type="entry name" value="Peptidase_S8/S53_dom_sf"/>
</dbReference>
<dbReference type="Gene3D" id="2.60.120.260">
    <property type="entry name" value="Galactose-binding domain-like"/>
    <property type="match status" value="1"/>
</dbReference>
<evidence type="ECO:0000259" key="7">
    <source>
        <dbReference type="PROSITE" id="PS51829"/>
    </source>
</evidence>
<dbReference type="GO" id="GO:0016020">
    <property type="term" value="C:membrane"/>
    <property type="evidence" value="ECO:0007669"/>
    <property type="project" value="TreeGrafter"/>
</dbReference>
<feature type="active site" description="Charge relay system" evidence="4 5">
    <location>
        <position position="242"/>
    </location>
</feature>
<dbReference type="eggNOG" id="COG1404">
    <property type="taxonomic scope" value="Bacteria"/>
</dbReference>
<dbReference type="HOGENOM" id="CLU_011263_10_1_3"/>
<dbReference type="Gene3D" id="3.40.50.200">
    <property type="entry name" value="Peptidase S8/S53 domain"/>
    <property type="match status" value="1"/>
</dbReference>
<dbReference type="RefSeq" id="WP_015181535.1">
    <property type="nucleotide sequence ID" value="NC_019738.1"/>
</dbReference>
<feature type="active site" description="Charge relay system" evidence="4 5">
    <location>
        <position position="280"/>
    </location>
</feature>
<dbReference type="PRINTS" id="PR00723">
    <property type="entry name" value="SUBTILISIN"/>
</dbReference>
<protein>
    <submittedName>
        <fullName evidence="8">Subtilisin-like serine protease</fullName>
    </submittedName>
</protein>
<evidence type="ECO:0000256" key="4">
    <source>
        <dbReference type="PIRSR" id="PIRSR615500-1"/>
    </source>
</evidence>
<dbReference type="OrthoDB" id="9798386at2"/>
<feature type="region of interest" description="Disordered" evidence="6">
    <location>
        <begin position="1"/>
        <end position="22"/>
    </location>
</feature>
<evidence type="ECO:0000256" key="5">
    <source>
        <dbReference type="PROSITE-ProRule" id="PRU01240"/>
    </source>
</evidence>
<feature type="region of interest" description="Disordered" evidence="6">
    <location>
        <begin position="571"/>
        <end position="591"/>
    </location>
</feature>
<evidence type="ECO:0000256" key="1">
    <source>
        <dbReference type="ARBA" id="ARBA00022670"/>
    </source>
</evidence>
<comment type="similarity">
    <text evidence="5">Belongs to the peptidase S8 family.</text>
</comment>
<evidence type="ECO:0000256" key="3">
    <source>
        <dbReference type="ARBA" id="ARBA00022825"/>
    </source>
</evidence>
<dbReference type="Proteomes" id="UP000010471">
    <property type="component" value="Chromosome"/>
</dbReference>
<keyword evidence="3 5" id="KW-0720">Serine protease</keyword>
<dbReference type="InterPro" id="IPR015500">
    <property type="entry name" value="Peptidase_S8_subtilisin-rel"/>
</dbReference>
<dbReference type="KEGG" id="mic:Mic7113_1503"/>
<dbReference type="Pfam" id="PF00082">
    <property type="entry name" value="Peptidase_S8"/>
    <property type="match status" value="1"/>
</dbReference>
<dbReference type="InterPro" id="IPR034054">
    <property type="entry name" value="Pep_S8_PrcA"/>
</dbReference>
<accession>K9WC87</accession>
<feature type="active site" description="Charge relay system" evidence="4 5">
    <location>
        <position position="494"/>
    </location>
</feature>
<dbReference type="AlphaFoldDB" id="K9WC87"/>
<dbReference type="InterPro" id="IPR022398">
    <property type="entry name" value="Peptidase_S8_His-AS"/>
</dbReference>
<sequence length="704" mass="75938">MTSRPESLPEDSHSTGSVPERSVGVLLQRGGEELAMAKVSDRFTVRPTSEAAGEALVQALSAEYEQTIPHAHLEEFKVAPKQRDQVMQAARESDSSVFVSHVYQLRNNPETLIYLTDQLTIQFTEETEEEAIASVAAEFGLQTVKPVDGIPNTFVFQLTPNATENPVKIANRLMGRPEILIAEPEIVIPKEAHYRPKDPYYPKQWYLNHSGGSMLAANSHIHAEKAWDITRGNRSIVVAVADDAIDLNHSDFQGTGKIVAPKDFKDNDFLPLPEISEESHGTACAGIAVAEENGVGIAGVAPGCALMPIRTTGFLDDDTIEQLFDYCIAQNASVISCSWGPAAVYFPLSLRQRAALTRAATKGRQGKGCVIVFAAGNANRPVSGTVYERSWPNDLLKGPTNWLGGFTIHPDVITVSACTSLSKKSAYSNWGTNVSVCAPSNNAPPGMWFERTGYISTAPELTVPLPGLGMFSADLVGALGYESGDYVSTFGGTSSACPVVAGVAALVLSANPDLTAQEVKRILQETADKIVDRDADPQLGMRLGTYDTNGHSQWFGYGKVNAFNAVQAAQQKTPQTPQSGIRRVSGRNDNRVAIPDDNPQGVTSTIQINDSAAVREIQVTVDIQHDFLGDIEVTLKAPNGQVVLLQNRTLGSLTQLQKTYSVETTPALKQFLNKSAAGVWQLQAIDYAPMDTGILKSWELTVGV</sequence>
<dbReference type="InterPro" id="IPR002884">
    <property type="entry name" value="P_dom"/>
</dbReference>
<organism evidence="8 9">
    <name type="scientific">Allocoleopsis franciscana PCC 7113</name>
    <dbReference type="NCBI Taxonomy" id="1173027"/>
    <lineage>
        <taxon>Bacteria</taxon>
        <taxon>Bacillati</taxon>
        <taxon>Cyanobacteriota</taxon>
        <taxon>Cyanophyceae</taxon>
        <taxon>Coleofasciculales</taxon>
        <taxon>Coleofasciculaceae</taxon>
        <taxon>Allocoleopsis</taxon>
        <taxon>Allocoleopsis franciscana</taxon>
    </lineage>
</organism>
<gene>
    <name evidence="8" type="ORF">Mic7113_1503</name>
</gene>
<evidence type="ECO:0000313" key="8">
    <source>
        <dbReference type="EMBL" id="AFZ17379.1"/>
    </source>
</evidence>
<dbReference type="InterPro" id="IPR000209">
    <property type="entry name" value="Peptidase_S8/S53_dom"/>
</dbReference>
<dbReference type="GO" id="GO:0005737">
    <property type="term" value="C:cytoplasm"/>
    <property type="evidence" value="ECO:0007669"/>
    <property type="project" value="UniProtKB-ARBA"/>
</dbReference>
<evidence type="ECO:0000256" key="6">
    <source>
        <dbReference type="SAM" id="MobiDB-lite"/>
    </source>
</evidence>
<dbReference type="InterPro" id="IPR023828">
    <property type="entry name" value="Peptidase_S8_Ser-AS"/>
</dbReference>
<dbReference type="PROSITE" id="PS00138">
    <property type="entry name" value="SUBTILASE_SER"/>
    <property type="match status" value="1"/>
</dbReference>
<dbReference type="PROSITE" id="PS51829">
    <property type="entry name" value="P_HOMO_B"/>
    <property type="match status" value="1"/>
</dbReference>
<dbReference type="PATRIC" id="fig|1173027.3.peg.1670"/>
<keyword evidence="2 5" id="KW-0378">Hydrolase</keyword>
<reference evidence="8 9" key="1">
    <citation type="submission" date="2012-06" db="EMBL/GenBank/DDBJ databases">
        <title>Finished chromosome of genome of Microcoleus sp. PCC 7113.</title>
        <authorList>
            <consortium name="US DOE Joint Genome Institute"/>
            <person name="Gugger M."/>
            <person name="Coursin T."/>
            <person name="Rippka R."/>
            <person name="Tandeau De Marsac N."/>
            <person name="Huntemann M."/>
            <person name="Wei C.-L."/>
            <person name="Han J."/>
            <person name="Detter J.C."/>
            <person name="Han C."/>
            <person name="Tapia R."/>
            <person name="Chen A."/>
            <person name="Kyrpides N."/>
            <person name="Mavromatis K."/>
            <person name="Markowitz V."/>
            <person name="Szeto E."/>
            <person name="Ivanova N."/>
            <person name="Pagani I."/>
            <person name="Pati A."/>
            <person name="Goodwin L."/>
            <person name="Nordberg H.P."/>
            <person name="Cantor M.N."/>
            <person name="Hua S.X."/>
            <person name="Woyke T."/>
            <person name="Kerfeld C.A."/>
        </authorList>
    </citation>
    <scope>NUCLEOTIDE SEQUENCE [LARGE SCALE GENOMIC DNA]</scope>
    <source>
        <strain evidence="8 9">PCC 7113</strain>
    </source>
</reference>